<sequence length="39" mass="4284">MGRTAVIEPSQNDTSASPILQSTLEKVEPMPPNIKDKFL</sequence>
<dbReference type="KEGG" id="aot:AcetOri_orf00155p"/>
<reference evidence="2 3" key="1">
    <citation type="submission" date="2018-02" db="EMBL/GenBank/DDBJ databases">
        <title>Acetobacter orientalis genome.</title>
        <authorList>
            <person name="Nakashima N."/>
            <person name="Tamura T."/>
        </authorList>
    </citation>
    <scope>NUCLEOTIDE SEQUENCE [LARGE SCALE GENOMIC DNA]</scope>
    <source>
        <strain evidence="2 3">FAN1</strain>
        <plasmid evidence="3">paof1 fan1 dna</plasmid>
    </source>
</reference>
<protein>
    <submittedName>
        <fullName evidence="2">Prophage protein</fullName>
    </submittedName>
</protein>
<name>A0A2Z5ZMZ0_9PROT</name>
<dbReference type="EMBL" id="AP018516">
    <property type="protein sequence ID" value="BBC81799.1"/>
    <property type="molecule type" value="Genomic_DNA"/>
</dbReference>
<accession>A0A2Z5ZMZ0</accession>
<evidence type="ECO:0000256" key="1">
    <source>
        <dbReference type="SAM" id="MobiDB-lite"/>
    </source>
</evidence>
<dbReference type="AlphaFoldDB" id="A0A2Z5ZMZ0"/>
<geneLocation type="plasmid" evidence="3">
    <name>paof1 fan1 dna</name>
</geneLocation>
<feature type="region of interest" description="Disordered" evidence="1">
    <location>
        <begin position="1"/>
        <end position="39"/>
    </location>
</feature>
<gene>
    <name evidence="2" type="ORF">AcetOrient_orf00155p</name>
</gene>
<evidence type="ECO:0000313" key="2">
    <source>
        <dbReference type="EMBL" id="BBC81799.1"/>
    </source>
</evidence>
<proteinExistence type="predicted"/>
<keyword evidence="2" id="KW-0614">Plasmid</keyword>
<organism evidence="2 3">
    <name type="scientific">Acetobacter orientalis</name>
    <dbReference type="NCBI Taxonomy" id="146474"/>
    <lineage>
        <taxon>Bacteria</taxon>
        <taxon>Pseudomonadati</taxon>
        <taxon>Pseudomonadota</taxon>
        <taxon>Alphaproteobacteria</taxon>
        <taxon>Acetobacterales</taxon>
        <taxon>Acetobacteraceae</taxon>
        <taxon>Acetobacter</taxon>
    </lineage>
</organism>
<evidence type="ECO:0000313" key="3">
    <source>
        <dbReference type="Proteomes" id="UP000270034"/>
    </source>
</evidence>
<dbReference type="Proteomes" id="UP000270034">
    <property type="component" value="Plasmid pAOF1"/>
</dbReference>
<feature type="compositionally biased region" description="Polar residues" evidence="1">
    <location>
        <begin position="9"/>
        <end position="24"/>
    </location>
</feature>